<feature type="non-terminal residue" evidence="3">
    <location>
        <position position="1"/>
    </location>
</feature>
<protein>
    <recommendedName>
        <fullName evidence="2">CCHC-type domain-containing protein</fullName>
    </recommendedName>
</protein>
<accession>A0A371H2W5</accession>
<gene>
    <name evidence="3" type="ORF">CR513_20148</name>
</gene>
<evidence type="ECO:0000256" key="1">
    <source>
        <dbReference type="SAM" id="MobiDB-lite"/>
    </source>
</evidence>
<feature type="compositionally biased region" description="Basic and acidic residues" evidence="1">
    <location>
        <begin position="123"/>
        <end position="132"/>
    </location>
</feature>
<evidence type="ECO:0000313" key="3">
    <source>
        <dbReference type="EMBL" id="RDX97127.1"/>
    </source>
</evidence>
<feature type="region of interest" description="Disordered" evidence="1">
    <location>
        <begin position="123"/>
        <end position="146"/>
    </location>
</feature>
<dbReference type="PANTHER" id="PTHR35046:SF9">
    <property type="entry name" value="RNA-DIRECTED DNA POLYMERASE"/>
    <property type="match status" value="1"/>
</dbReference>
<feature type="domain" description="CCHC-type" evidence="2">
    <location>
        <begin position="98"/>
        <end position="114"/>
    </location>
</feature>
<dbReference type="GO" id="GO:0003676">
    <property type="term" value="F:nucleic acid binding"/>
    <property type="evidence" value="ECO:0007669"/>
    <property type="project" value="InterPro"/>
</dbReference>
<evidence type="ECO:0000259" key="2">
    <source>
        <dbReference type="SMART" id="SM00343"/>
    </source>
</evidence>
<comment type="caution">
    <text evidence="3">The sequence shown here is derived from an EMBL/GenBank/DDBJ whole genome shotgun (WGS) entry which is preliminary data.</text>
</comment>
<keyword evidence="4" id="KW-1185">Reference proteome</keyword>
<dbReference type="PANTHER" id="PTHR35046">
    <property type="entry name" value="ZINC KNUCKLE (CCHC-TYPE) FAMILY PROTEIN"/>
    <property type="match status" value="1"/>
</dbReference>
<dbReference type="SMART" id="SM00343">
    <property type="entry name" value="ZnF_C2HC"/>
    <property type="match status" value="1"/>
</dbReference>
<dbReference type="EMBL" id="QJKJ01003735">
    <property type="protein sequence ID" value="RDX97127.1"/>
    <property type="molecule type" value="Genomic_DNA"/>
</dbReference>
<sequence>MMRKMFVPSSYERDIHDKIKEIEETTIVRFLHGLNREIQDIVKLQSYSNLGTLVHQEIKVEKDKEKVRSNKSSKKGSGPFQVRKEMIVTPTPRTSGIKCFKCLGKRHIASQCPNNIAMTFRDDGKIKSDSSHGDTSTSSDLKSCSDDSHVEKDLLMVKRLMGSQMIEEVKTQRENIFHSRCHVLGNLCSIIIKVWLSEYGELVVDRQVEVYFTIGKFEDKMLCNVVPMEATHLLLGRP</sequence>
<dbReference type="InterPro" id="IPR001878">
    <property type="entry name" value="Znf_CCHC"/>
</dbReference>
<dbReference type="AlphaFoldDB" id="A0A371H2W5"/>
<name>A0A371H2W5_MUCPR</name>
<dbReference type="OrthoDB" id="1166507at2759"/>
<organism evidence="3 4">
    <name type="scientific">Mucuna pruriens</name>
    <name type="common">Velvet bean</name>
    <name type="synonym">Dolichos pruriens</name>
    <dbReference type="NCBI Taxonomy" id="157652"/>
    <lineage>
        <taxon>Eukaryota</taxon>
        <taxon>Viridiplantae</taxon>
        <taxon>Streptophyta</taxon>
        <taxon>Embryophyta</taxon>
        <taxon>Tracheophyta</taxon>
        <taxon>Spermatophyta</taxon>
        <taxon>Magnoliopsida</taxon>
        <taxon>eudicotyledons</taxon>
        <taxon>Gunneridae</taxon>
        <taxon>Pentapetalae</taxon>
        <taxon>rosids</taxon>
        <taxon>fabids</taxon>
        <taxon>Fabales</taxon>
        <taxon>Fabaceae</taxon>
        <taxon>Papilionoideae</taxon>
        <taxon>50 kb inversion clade</taxon>
        <taxon>NPAAA clade</taxon>
        <taxon>indigoferoid/millettioid clade</taxon>
        <taxon>Phaseoleae</taxon>
        <taxon>Mucuna</taxon>
    </lineage>
</organism>
<proteinExistence type="predicted"/>
<evidence type="ECO:0000313" key="4">
    <source>
        <dbReference type="Proteomes" id="UP000257109"/>
    </source>
</evidence>
<feature type="region of interest" description="Disordered" evidence="1">
    <location>
        <begin position="62"/>
        <end position="82"/>
    </location>
</feature>
<dbReference type="GO" id="GO:0008270">
    <property type="term" value="F:zinc ion binding"/>
    <property type="evidence" value="ECO:0007669"/>
    <property type="project" value="InterPro"/>
</dbReference>
<reference evidence="3" key="1">
    <citation type="submission" date="2018-05" db="EMBL/GenBank/DDBJ databases">
        <title>Draft genome of Mucuna pruriens seed.</title>
        <authorList>
            <person name="Nnadi N.E."/>
            <person name="Vos R."/>
            <person name="Hasami M.H."/>
            <person name="Devisetty U.K."/>
            <person name="Aguiy J.C."/>
        </authorList>
    </citation>
    <scope>NUCLEOTIDE SEQUENCE [LARGE SCALE GENOMIC DNA]</scope>
    <source>
        <strain evidence="3">JCA_2017</strain>
    </source>
</reference>
<dbReference type="Proteomes" id="UP000257109">
    <property type="component" value="Unassembled WGS sequence"/>
</dbReference>